<name>A0ABD1U5Q1_9LAMI</name>
<keyword evidence="4" id="KW-1185">Reference proteome</keyword>
<organism evidence="3 4">
    <name type="scientific">Forsythia ovata</name>
    <dbReference type="NCBI Taxonomy" id="205694"/>
    <lineage>
        <taxon>Eukaryota</taxon>
        <taxon>Viridiplantae</taxon>
        <taxon>Streptophyta</taxon>
        <taxon>Embryophyta</taxon>
        <taxon>Tracheophyta</taxon>
        <taxon>Spermatophyta</taxon>
        <taxon>Magnoliopsida</taxon>
        <taxon>eudicotyledons</taxon>
        <taxon>Gunneridae</taxon>
        <taxon>Pentapetalae</taxon>
        <taxon>asterids</taxon>
        <taxon>lamiids</taxon>
        <taxon>Lamiales</taxon>
        <taxon>Oleaceae</taxon>
        <taxon>Forsythieae</taxon>
        <taxon>Forsythia</taxon>
    </lineage>
</organism>
<evidence type="ECO:0000256" key="2">
    <source>
        <dbReference type="SAM" id="MobiDB-lite"/>
    </source>
</evidence>
<sequence>MKRSIEAQRRESLKLHVLKLTRNIDELKLRLAEDKDSNDIHMAKDLEHGVVKEQEMNKIYITEDATSYRNSRIDHQSYPAGPSTEEVAELEMNKIYITEDATSYRNPTIDHQSYPTGHSTEEARGSHGADVTHMDTKGSMDTAMDSVHQQDLGENISLQCEGKDGTVKIFRSPDQTSSSATAYVQPHFCDNKAMTSNVGSREAMLEPLVDKSRERDSPGTPLRARRLSNRERLLLQKQALKLKRQPVLAIALKLLVQGWIGASTGGEDRGGSSRGAGH</sequence>
<proteinExistence type="predicted"/>
<comment type="caution">
    <text evidence="3">The sequence shown here is derived from an EMBL/GenBank/DDBJ whole genome shotgun (WGS) entry which is preliminary data.</text>
</comment>
<feature type="compositionally biased region" description="Polar residues" evidence="2">
    <location>
        <begin position="106"/>
        <end position="118"/>
    </location>
</feature>
<protein>
    <submittedName>
        <fullName evidence="3">CRM family member 2</fullName>
    </submittedName>
</protein>
<dbReference type="Proteomes" id="UP001604277">
    <property type="component" value="Unassembled WGS sequence"/>
</dbReference>
<reference evidence="4" key="1">
    <citation type="submission" date="2024-07" db="EMBL/GenBank/DDBJ databases">
        <title>Two chromosome-level genome assemblies of Korean endemic species Abeliophyllum distichum and Forsythia ovata (Oleaceae).</title>
        <authorList>
            <person name="Jang H."/>
        </authorList>
    </citation>
    <scope>NUCLEOTIDE SEQUENCE [LARGE SCALE GENOMIC DNA]</scope>
</reference>
<gene>
    <name evidence="3" type="ORF">Fot_24256</name>
</gene>
<dbReference type="EMBL" id="JBFOLJ010000007">
    <property type="protein sequence ID" value="KAL2520333.1"/>
    <property type="molecule type" value="Genomic_DNA"/>
</dbReference>
<feature type="region of interest" description="Disordered" evidence="2">
    <location>
        <begin position="106"/>
        <end position="131"/>
    </location>
</feature>
<evidence type="ECO:0000256" key="1">
    <source>
        <dbReference type="SAM" id="Coils"/>
    </source>
</evidence>
<evidence type="ECO:0000313" key="3">
    <source>
        <dbReference type="EMBL" id="KAL2520333.1"/>
    </source>
</evidence>
<dbReference type="AlphaFoldDB" id="A0ABD1U5Q1"/>
<accession>A0ABD1U5Q1</accession>
<evidence type="ECO:0000313" key="4">
    <source>
        <dbReference type="Proteomes" id="UP001604277"/>
    </source>
</evidence>
<keyword evidence="1" id="KW-0175">Coiled coil</keyword>
<feature type="compositionally biased region" description="Basic and acidic residues" evidence="2">
    <location>
        <begin position="119"/>
        <end position="131"/>
    </location>
</feature>
<feature type="coiled-coil region" evidence="1">
    <location>
        <begin position="10"/>
        <end position="37"/>
    </location>
</feature>